<proteinExistence type="predicted"/>
<dbReference type="EMBL" id="PPGH01000010">
    <property type="protein sequence ID" value="PQJ97564.1"/>
    <property type="molecule type" value="Genomic_DNA"/>
</dbReference>
<gene>
    <name evidence="2" type="ORF">CXB77_01255</name>
</gene>
<accession>A0A2S7XUY8</accession>
<dbReference type="OrthoDB" id="9804804at2"/>
<reference evidence="2 3" key="1">
    <citation type="submission" date="2018-01" db="EMBL/GenBank/DDBJ databases">
        <title>The complete genome sequence of Chromatium okenii LaCa, a purple sulfur bacterium with a turbulent life.</title>
        <authorList>
            <person name="Luedin S.M."/>
            <person name="Liechti N."/>
            <person name="Storelli N."/>
            <person name="Danza F."/>
            <person name="Wittwer M."/>
            <person name="Pothier J.F."/>
            <person name="Tonolla M.A."/>
        </authorList>
    </citation>
    <scope>NUCLEOTIDE SEQUENCE [LARGE SCALE GENOMIC DNA]</scope>
    <source>
        <strain evidence="2 3">LaCa</strain>
    </source>
</reference>
<sequence length="62" mass="6796">MNMPKNIGETDRNVRFAAGAAVILFGLITHDWLGLLGLVLVGTAYLRSCPAYTLINFDTNKK</sequence>
<evidence type="ECO:0000313" key="2">
    <source>
        <dbReference type="EMBL" id="PQJ97564.1"/>
    </source>
</evidence>
<evidence type="ECO:0000259" key="1">
    <source>
        <dbReference type="Pfam" id="PF11127"/>
    </source>
</evidence>
<dbReference type="Proteomes" id="UP000239936">
    <property type="component" value="Unassembled WGS sequence"/>
</dbReference>
<evidence type="ECO:0000313" key="3">
    <source>
        <dbReference type="Proteomes" id="UP000239936"/>
    </source>
</evidence>
<name>A0A2S7XUY8_9GAMM</name>
<feature type="domain" description="Inner membrane protein YgaP-like transmembrane" evidence="1">
    <location>
        <begin position="3"/>
        <end position="61"/>
    </location>
</feature>
<dbReference type="InterPro" id="IPR021309">
    <property type="entry name" value="YgaP-like_TM"/>
</dbReference>
<dbReference type="AlphaFoldDB" id="A0A2S7XUY8"/>
<organism evidence="2 3">
    <name type="scientific">Chromatium okenii</name>
    <dbReference type="NCBI Taxonomy" id="61644"/>
    <lineage>
        <taxon>Bacteria</taxon>
        <taxon>Pseudomonadati</taxon>
        <taxon>Pseudomonadota</taxon>
        <taxon>Gammaproteobacteria</taxon>
        <taxon>Chromatiales</taxon>
        <taxon>Chromatiaceae</taxon>
        <taxon>Chromatium</taxon>
    </lineage>
</organism>
<comment type="caution">
    <text evidence="2">The sequence shown here is derived from an EMBL/GenBank/DDBJ whole genome shotgun (WGS) entry which is preliminary data.</text>
</comment>
<keyword evidence="3" id="KW-1185">Reference proteome</keyword>
<dbReference type="RefSeq" id="WP_105072520.1">
    <property type="nucleotide sequence ID" value="NZ_PPGH01000010.1"/>
</dbReference>
<dbReference type="Pfam" id="PF11127">
    <property type="entry name" value="YgaP-like_TM"/>
    <property type="match status" value="1"/>
</dbReference>
<protein>
    <submittedName>
        <fullName evidence="2">DUF2892 domain-containing protein</fullName>
    </submittedName>
</protein>